<proteinExistence type="predicted"/>
<evidence type="ECO:0000259" key="4">
    <source>
        <dbReference type="PROSITE" id="PS50932"/>
    </source>
</evidence>
<evidence type="ECO:0000256" key="3">
    <source>
        <dbReference type="ARBA" id="ARBA00023163"/>
    </source>
</evidence>
<dbReference type="EMBL" id="WJXB01000001">
    <property type="protein sequence ID" value="MRN51613.1"/>
    <property type="molecule type" value="Genomic_DNA"/>
</dbReference>
<evidence type="ECO:0000256" key="2">
    <source>
        <dbReference type="ARBA" id="ARBA00023125"/>
    </source>
</evidence>
<reference evidence="5 6" key="1">
    <citation type="submission" date="2019-11" db="EMBL/GenBank/DDBJ databases">
        <title>Paenibacillus monticola sp. nov., a novel PGPR strain isolated from mountain sample in China.</title>
        <authorList>
            <person name="Zhao Q."/>
            <person name="Li H.-P."/>
            <person name="Zhang J.-L."/>
        </authorList>
    </citation>
    <scope>NUCLEOTIDE SEQUENCE [LARGE SCALE GENOMIC DNA]</scope>
    <source>
        <strain evidence="5 6">LC-T2</strain>
    </source>
</reference>
<organism evidence="5 6">
    <name type="scientific">Paenibacillus monticola</name>
    <dbReference type="NCBI Taxonomy" id="2666075"/>
    <lineage>
        <taxon>Bacteria</taxon>
        <taxon>Bacillati</taxon>
        <taxon>Bacillota</taxon>
        <taxon>Bacilli</taxon>
        <taxon>Bacillales</taxon>
        <taxon>Paenibacillaceae</taxon>
        <taxon>Paenibacillus</taxon>
    </lineage>
</organism>
<dbReference type="Gene3D" id="1.10.260.40">
    <property type="entry name" value="lambda repressor-like DNA-binding domains"/>
    <property type="match status" value="1"/>
</dbReference>
<dbReference type="Proteomes" id="UP000463051">
    <property type="component" value="Unassembled WGS sequence"/>
</dbReference>
<name>A0A7X2H1D1_9BACL</name>
<dbReference type="InterPro" id="IPR010982">
    <property type="entry name" value="Lambda_DNA-bd_dom_sf"/>
</dbReference>
<keyword evidence="6" id="KW-1185">Reference proteome</keyword>
<sequence length="344" mass="38836">MATLKDIAKEANVSPATVSRVLNNDATLSVSEGTRERIFQIAEMMHYKPSRVKRLKHESDLSSKQIGLLIWASAVDEKEDPYFAKIRISVEKRCDELGIPIGRVVRGNEVDPILCQQMDGLIVMGSIDTDDISKIFPNHKSIVLVNHIVEDLRGYDSVKISFKQAVKDVVEHFITLGYRDIGMIGGQDYLYKLWIKHQDDVLIDKRQVYFEELMKEKGLYNEEFMFFGDWSTASGYEQMKELLGRPNLPRACFIASDPMAIGALAALKDQQVKVPEEMAIIGFDDIEVSAFMNPPLTSVRVFPEQIGRTAVQLLMERLEGRETAVHVAIETELVVRESCGGTHK</sequence>
<dbReference type="PANTHER" id="PTHR30146:SF149">
    <property type="entry name" value="HTH-TYPE TRANSCRIPTIONAL REGULATOR EBGR"/>
    <property type="match status" value="1"/>
</dbReference>
<keyword evidence="1" id="KW-0805">Transcription regulation</keyword>
<dbReference type="PANTHER" id="PTHR30146">
    <property type="entry name" value="LACI-RELATED TRANSCRIPTIONAL REPRESSOR"/>
    <property type="match status" value="1"/>
</dbReference>
<dbReference type="SMART" id="SM00354">
    <property type="entry name" value="HTH_LACI"/>
    <property type="match status" value="1"/>
</dbReference>
<dbReference type="AlphaFoldDB" id="A0A7X2H1D1"/>
<dbReference type="InterPro" id="IPR028082">
    <property type="entry name" value="Peripla_BP_I"/>
</dbReference>
<keyword evidence="3" id="KW-0804">Transcription</keyword>
<dbReference type="GO" id="GO:0003700">
    <property type="term" value="F:DNA-binding transcription factor activity"/>
    <property type="evidence" value="ECO:0007669"/>
    <property type="project" value="TreeGrafter"/>
</dbReference>
<comment type="caution">
    <text evidence="5">The sequence shown here is derived from an EMBL/GenBank/DDBJ whole genome shotgun (WGS) entry which is preliminary data.</text>
</comment>
<dbReference type="CDD" id="cd01392">
    <property type="entry name" value="HTH_LacI"/>
    <property type="match status" value="1"/>
</dbReference>
<evidence type="ECO:0000313" key="5">
    <source>
        <dbReference type="EMBL" id="MRN51613.1"/>
    </source>
</evidence>
<dbReference type="InterPro" id="IPR046335">
    <property type="entry name" value="LacI/GalR-like_sensor"/>
</dbReference>
<dbReference type="PRINTS" id="PR00036">
    <property type="entry name" value="HTHLACI"/>
</dbReference>
<keyword evidence="2 5" id="KW-0238">DNA-binding</keyword>
<gene>
    <name evidence="5" type="ORF">GJB61_01135</name>
</gene>
<feature type="domain" description="HTH lacI-type" evidence="4">
    <location>
        <begin position="2"/>
        <end position="57"/>
    </location>
</feature>
<dbReference type="GO" id="GO:0000976">
    <property type="term" value="F:transcription cis-regulatory region binding"/>
    <property type="evidence" value="ECO:0007669"/>
    <property type="project" value="TreeGrafter"/>
</dbReference>
<protein>
    <submittedName>
        <fullName evidence="5">LacI family DNA-binding transcriptional regulator</fullName>
    </submittedName>
</protein>
<evidence type="ECO:0000313" key="6">
    <source>
        <dbReference type="Proteomes" id="UP000463051"/>
    </source>
</evidence>
<dbReference type="Gene3D" id="3.40.50.2300">
    <property type="match status" value="2"/>
</dbReference>
<dbReference type="RefSeq" id="WP_154116319.1">
    <property type="nucleotide sequence ID" value="NZ_WJXB01000001.1"/>
</dbReference>
<dbReference type="InterPro" id="IPR000843">
    <property type="entry name" value="HTH_LacI"/>
</dbReference>
<dbReference type="SUPFAM" id="SSF53822">
    <property type="entry name" value="Periplasmic binding protein-like I"/>
    <property type="match status" value="1"/>
</dbReference>
<dbReference type="Pfam" id="PF00356">
    <property type="entry name" value="LacI"/>
    <property type="match status" value="1"/>
</dbReference>
<accession>A0A7X2H1D1</accession>
<dbReference type="CDD" id="cd01544">
    <property type="entry name" value="PBP1_GalR"/>
    <property type="match status" value="1"/>
</dbReference>
<dbReference type="PROSITE" id="PS00356">
    <property type="entry name" value="HTH_LACI_1"/>
    <property type="match status" value="1"/>
</dbReference>
<dbReference type="PROSITE" id="PS50932">
    <property type="entry name" value="HTH_LACI_2"/>
    <property type="match status" value="1"/>
</dbReference>
<evidence type="ECO:0000256" key="1">
    <source>
        <dbReference type="ARBA" id="ARBA00023015"/>
    </source>
</evidence>
<dbReference type="SUPFAM" id="SSF47413">
    <property type="entry name" value="lambda repressor-like DNA-binding domains"/>
    <property type="match status" value="1"/>
</dbReference>
<dbReference type="Pfam" id="PF13377">
    <property type="entry name" value="Peripla_BP_3"/>
    <property type="match status" value="1"/>
</dbReference>